<name>A0AAV4J974_9GAST</name>
<dbReference type="Proteomes" id="UP000762676">
    <property type="component" value="Unassembled WGS sequence"/>
</dbReference>
<reference evidence="1 2" key="1">
    <citation type="journal article" date="2021" name="Elife">
        <title>Chloroplast acquisition without the gene transfer in kleptoplastic sea slugs, Plakobranchus ocellatus.</title>
        <authorList>
            <person name="Maeda T."/>
            <person name="Takahashi S."/>
            <person name="Yoshida T."/>
            <person name="Shimamura S."/>
            <person name="Takaki Y."/>
            <person name="Nagai Y."/>
            <person name="Toyoda A."/>
            <person name="Suzuki Y."/>
            <person name="Arimoto A."/>
            <person name="Ishii H."/>
            <person name="Satoh N."/>
            <person name="Nishiyama T."/>
            <person name="Hasebe M."/>
            <person name="Maruyama T."/>
            <person name="Minagawa J."/>
            <person name="Obokata J."/>
            <person name="Shigenobu S."/>
        </authorList>
    </citation>
    <scope>NUCLEOTIDE SEQUENCE [LARGE SCALE GENOMIC DNA]</scope>
</reference>
<dbReference type="EMBL" id="BMAT01002950">
    <property type="protein sequence ID" value="GFS17151.1"/>
    <property type="molecule type" value="Genomic_DNA"/>
</dbReference>
<keyword evidence="2" id="KW-1185">Reference proteome</keyword>
<evidence type="ECO:0000313" key="1">
    <source>
        <dbReference type="EMBL" id="GFS17151.1"/>
    </source>
</evidence>
<accession>A0AAV4J974</accession>
<organism evidence="1 2">
    <name type="scientific">Elysia marginata</name>
    <dbReference type="NCBI Taxonomy" id="1093978"/>
    <lineage>
        <taxon>Eukaryota</taxon>
        <taxon>Metazoa</taxon>
        <taxon>Spiralia</taxon>
        <taxon>Lophotrochozoa</taxon>
        <taxon>Mollusca</taxon>
        <taxon>Gastropoda</taxon>
        <taxon>Heterobranchia</taxon>
        <taxon>Euthyneura</taxon>
        <taxon>Panpulmonata</taxon>
        <taxon>Sacoglossa</taxon>
        <taxon>Placobranchoidea</taxon>
        <taxon>Plakobranchidae</taxon>
        <taxon>Elysia</taxon>
    </lineage>
</organism>
<protein>
    <submittedName>
        <fullName evidence="1">Uncharacterized protein</fullName>
    </submittedName>
</protein>
<dbReference type="AlphaFoldDB" id="A0AAV4J974"/>
<comment type="caution">
    <text evidence="1">The sequence shown here is derived from an EMBL/GenBank/DDBJ whole genome shotgun (WGS) entry which is preliminary data.</text>
</comment>
<evidence type="ECO:0000313" key="2">
    <source>
        <dbReference type="Proteomes" id="UP000762676"/>
    </source>
</evidence>
<gene>
    <name evidence="1" type="ORF">ElyMa_001489700</name>
</gene>
<proteinExistence type="predicted"/>
<sequence length="109" mass="12391">MFASNEIRTQPYGVIKIRGLFYAKPLANTRPRSYYWFFLKAHASIPDAEDVLFLVTVDKLNLYLRYVAKPNCYALRLCGLQPRNTASTSQTRLEDIGGISAAPIRVINH</sequence>